<sequence>MLIKIQSRLLQPKVWRFVCFVSSIVGLVCYALSSSFNHLCGDWTWWKIFLYIGFSLFISLSTLFAKPWEFNNSHCLEAHTAFFILLITSVYSFFFDKEVTEKPDSYSLVSSAAFAIMSLGLSRLSHSGFEVDLLYFFSGFLTVQLMKINLWLVIVGGSFSYSLIILRSTLDASARSDYVGFHVHDHVVIEIGSHSQGTSRNFYLKQIDSSQTITNGVGNSLIMPQEVGVPQGDEDSGFRVTQGKNDSSKSITERFMECIEVLKKENETLMDTIWKHVDGYLKTDVVNKIAVVELHIENNLVVDALSVGIINDLHETVLLMLAEGFEGDCCRAYYDCRREFLKDMEDIDKMEKIQSWLRKVLDVVDSVLLPNENTLCDRVFKGASSTEDFVFTEVCSELNISLLRIANHLAAFLKSEKFTYYEGGELHPNISELMRKIRYVCANRDSRSRQGLEKSTMVDKEGKLSPYVNVAREIVTALIDRILEVESKNYHNPSLGYVFVMNNLRVIELQAELYGLVLTFGHGWLRKNTTKFQKNLELYMRSSWNKIVEFLKLDMSESESSVAVGLLKDRLNSFNKHFDEICNVECSWFVFDEELRKNIIKSIENMLLPAYGNFIGKLQKFVGKHSYDYIKYEMFDIQDRVRNLFVL</sequence>
<gene>
    <name evidence="6" type="ORF">PHAVU_008G252400g</name>
</gene>
<evidence type="ECO:0000256" key="3">
    <source>
        <dbReference type="RuleBase" id="RU365026"/>
    </source>
</evidence>
<dbReference type="PANTHER" id="PTHR12542">
    <property type="entry name" value="EXOCYST COMPLEX PROTEIN EXO70"/>
    <property type="match status" value="1"/>
</dbReference>
<dbReference type="Gene3D" id="1.20.1280.170">
    <property type="entry name" value="Exocyst complex component Exo70"/>
    <property type="match status" value="2"/>
</dbReference>
<dbReference type="Proteomes" id="UP000000226">
    <property type="component" value="Chromosome 8"/>
</dbReference>
<comment type="function">
    <text evidence="3">Component of the exocyst complex.</text>
</comment>
<feature type="transmembrane region" description="Helical" evidence="4">
    <location>
        <begin position="45"/>
        <end position="64"/>
    </location>
</feature>
<dbReference type="InterPro" id="IPR046364">
    <property type="entry name" value="Exo70_C"/>
</dbReference>
<evidence type="ECO:0000313" key="6">
    <source>
        <dbReference type="EMBL" id="ESW14092.1"/>
    </source>
</evidence>
<evidence type="ECO:0000313" key="7">
    <source>
        <dbReference type="Proteomes" id="UP000000226"/>
    </source>
</evidence>
<dbReference type="STRING" id="3885.V7B869"/>
<feature type="transmembrane region" description="Helical" evidence="4">
    <location>
        <begin position="14"/>
        <end position="33"/>
    </location>
</feature>
<feature type="domain" description="Exocyst complex subunit Exo70 C-terminal" evidence="5">
    <location>
        <begin position="421"/>
        <end position="639"/>
    </location>
</feature>
<dbReference type="GO" id="GO:0005546">
    <property type="term" value="F:phosphatidylinositol-4,5-bisphosphate binding"/>
    <property type="evidence" value="ECO:0007669"/>
    <property type="project" value="InterPro"/>
</dbReference>
<evidence type="ECO:0000256" key="1">
    <source>
        <dbReference type="ARBA" id="ARBA00006756"/>
    </source>
</evidence>
<dbReference type="OrthoDB" id="1922221at2759"/>
<keyword evidence="2 3" id="KW-0813">Transport</keyword>
<proteinExistence type="inferred from homology"/>
<evidence type="ECO:0000256" key="2">
    <source>
        <dbReference type="ARBA" id="ARBA00022448"/>
    </source>
</evidence>
<dbReference type="EMBL" id="CM002295">
    <property type="protein sequence ID" value="ESW14092.1"/>
    <property type="molecule type" value="Genomic_DNA"/>
</dbReference>
<keyword evidence="4" id="KW-1133">Transmembrane helix</keyword>
<dbReference type="eggNOG" id="KOG2344">
    <property type="taxonomic scope" value="Eukaryota"/>
</dbReference>
<dbReference type="GO" id="GO:0006887">
    <property type="term" value="P:exocytosis"/>
    <property type="evidence" value="ECO:0007669"/>
    <property type="project" value="UniProtKB-KW"/>
</dbReference>
<dbReference type="PANTHER" id="PTHR12542:SF180">
    <property type="entry name" value="EXOCYST SUBUNIT EXO70 FAMILY PROTEIN"/>
    <property type="match status" value="1"/>
</dbReference>
<name>V7B869_PHAVU</name>
<keyword evidence="3" id="KW-0268">Exocytosis</keyword>
<comment type="similarity">
    <text evidence="1 3">Belongs to the EXO70 family.</text>
</comment>
<keyword evidence="7" id="KW-1185">Reference proteome</keyword>
<organism evidence="6 7">
    <name type="scientific">Phaseolus vulgaris</name>
    <name type="common">Kidney bean</name>
    <name type="synonym">French bean</name>
    <dbReference type="NCBI Taxonomy" id="3885"/>
    <lineage>
        <taxon>Eukaryota</taxon>
        <taxon>Viridiplantae</taxon>
        <taxon>Streptophyta</taxon>
        <taxon>Embryophyta</taxon>
        <taxon>Tracheophyta</taxon>
        <taxon>Spermatophyta</taxon>
        <taxon>Magnoliopsida</taxon>
        <taxon>eudicotyledons</taxon>
        <taxon>Gunneridae</taxon>
        <taxon>Pentapetalae</taxon>
        <taxon>rosids</taxon>
        <taxon>fabids</taxon>
        <taxon>Fabales</taxon>
        <taxon>Fabaceae</taxon>
        <taxon>Papilionoideae</taxon>
        <taxon>50 kb inversion clade</taxon>
        <taxon>NPAAA clade</taxon>
        <taxon>indigoferoid/millettioid clade</taxon>
        <taxon>Phaseoleae</taxon>
        <taxon>Phaseolus</taxon>
    </lineage>
</organism>
<feature type="transmembrane region" description="Helical" evidence="4">
    <location>
        <begin position="106"/>
        <end position="124"/>
    </location>
</feature>
<feature type="transmembrane region" description="Helical" evidence="4">
    <location>
        <begin position="76"/>
        <end position="94"/>
    </location>
</feature>
<evidence type="ECO:0000259" key="5">
    <source>
        <dbReference type="Pfam" id="PF03081"/>
    </source>
</evidence>
<dbReference type="InterPro" id="IPR016159">
    <property type="entry name" value="Cullin_repeat-like_dom_sf"/>
</dbReference>
<reference evidence="7" key="1">
    <citation type="journal article" date="2014" name="Nat. Genet.">
        <title>A reference genome for common bean and genome-wide analysis of dual domestications.</title>
        <authorList>
            <person name="Schmutz J."/>
            <person name="McClean P.E."/>
            <person name="Mamidi S."/>
            <person name="Wu G.A."/>
            <person name="Cannon S.B."/>
            <person name="Grimwood J."/>
            <person name="Jenkins J."/>
            <person name="Shu S."/>
            <person name="Song Q."/>
            <person name="Chavarro C."/>
            <person name="Torres-Torres M."/>
            <person name="Geffroy V."/>
            <person name="Moghaddam S.M."/>
            <person name="Gao D."/>
            <person name="Abernathy B."/>
            <person name="Barry K."/>
            <person name="Blair M."/>
            <person name="Brick M.A."/>
            <person name="Chovatia M."/>
            <person name="Gepts P."/>
            <person name="Goodstein D.M."/>
            <person name="Gonzales M."/>
            <person name="Hellsten U."/>
            <person name="Hyten D.L."/>
            <person name="Jia G."/>
            <person name="Kelly J.D."/>
            <person name="Kudrna D."/>
            <person name="Lee R."/>
            <person name="Richard M.M."/>
            <person name="Miklas P.N."/>
            <person name="Osorno J.M."/>
            <person name="Rodrigues J."/>
            <person name="Thareau V."/>
            <person name="Urrea C.A."/>
            <person name="Wang M."/>
            <person name="Yu Y."/>
            <person name="Zhang M."/>
            <person name="Wing R.A."/>
            <person name="Cregan P.B."/>
            <person name="Rokhsar D.S."/>
            <person name="Jackson S.A."/>
        </authorList>
    </citation>
    <scope>NUCLEOTIDE SEQUENCE [LARGE SCALE GENOMIC DNA]</scope>
    <source>
        <strain evidence="7">cv. G19833</strain>
    </source>
</reference>
<dbReference type="GO" id="GO:0000145">
    <property type="term" value="C:exocyst"/>
    <property type="evidence" value="ECO:0007669"/>
    <property type="project" value="InterPro"/>
</dbReference>
<keyword evidence="4" id="KW-0472">Membrane</keyword>
<dbReference type="OMA" id="TERFMEC"/>
<protein>
    <recommendedName>
        <fullName evidence="3">Exocyst subunit Exo70 family protein</fullName>
    </recommendedName>
</protein>
<dbReference type="AlphaFoldDB" id="V7B869"/>
<dbReference type="GO" id="GO:0015031">
    <property type="term" value="P:protein transport"/>
    <property type="evidence" value="ECO:0007669"/>
    <property type="project" value="UniProtKB-KW"/>
</dbReference>
<dbReference type="Pfam" id="PF03081">
    <property type="entry name" value="Exo70_C"/>
    <property type="match status" value="1"/>
</dbReference>
<dbReference type="Gramene" id="ESW14092">
    <property type="protein sequence ID" value="ESW14092"/>
    <property type="gene ID" value="PHAVU_008G252400g"/>
</dbReference>
<keyword evidence="4" id="KW-0812">Transmembrane</keyword>
<accession>V7B869</accession>
<dbReference type="SUPFAM" id="SSF74788">
    <property type="entry name" value="Cullin repeat-like"/>
    <property type="match status" value="1"/>
</dbReference>
<evidence type="ECO:0000256" key="4">
    <source>
        <dbReference type="SAM" id="Phobius"/>
    </source>
</evidence>
<dbReference type="InterPro" id="IPR004140">
    <property type="entry name" value="Exo70"/>
</dbReference>
<keyword evidence="3" id="KW-0653">Protein transport</keyword>